<dbReference type="PROSITE" id="PS51186">
    <property type="entry name" value="GNAT"/>
    <property type="match status" value="1"/>
</dbReference>
<dbReference type="Gene3D" id="3.40.630.30">
    <property type="match status" value="1"/>
</dbReference>
<evidence type="ECO:0000313" key="2">
    <source>
        <dbReference type="EMBL" id="CAB9507450.1"/>
    </source>
</evidence>
<name>A0A9N8DSB8_9STRA</name>
<protein>
    <submittedName>
        <fullName evidence="2">Gcn5-related n-acetyltransferase</fullName>
    </submittedName>
</protein>
<sequence>MPTIRPLLPGDNDDDWARVYELQCRVYPPEWHEDVPVLRQKATVGNGFCFLYQDQGELMGYCLAHPWASGQVPKLNAVVKEATAPVTTDNLFLHDLAVATPKQGIGKRLFQHLQQQQQQQQVQPNKGRIKSMSLVAVNGSHSFWTKLGFQRATPLDPECLQSYGSDAAFMVLSL</sequence>
<proteinExistence type="predicted"/>
<dbReference type="CDD" id="cd04301">
    <property type="entry name" value="NAT_SF"/>
    <property type="match status" value="1"/>
</dbReference>
<organism evidence="2 3">
    <name type="scientific">Seminavis robusta</name>
    <dbReference type="NCBI Taxonomy" id="568900"/>
    <lineage>
        <taxon>Eukaryota</taxon>
        <taxon>Sar</taxon>
        <taxon>Stramenopiles</taxon>
        <taxon>Ochrophyta</taxon>
        <taxon>Bacillariophyta</taxon>
        <taxon>Bacillariophyceae</taxon>
        <taxon>Bacillariophycidae</taxon>
        <taxon>Naviculales</taxon>
        <taxon>Naviculaceae</taxon>
        <taxon>Seminavis</taxon>
    </lineage>
</organism>
<evidence type="ECO:0000259" key="1">
    <source>
        <dbReference type="PROSITE" id="PS51186"/>
    </source>
</evidence>
<comment type="caution">
    <text evidence="2">The sequence shown here is derived from an EMBL/GenBank/DDBJ whole genome shotgun (WGS) entry which is preliminary data.</text>
</comment>
<dbReference type="InterPro" id="IPR016181">
    <property type="entry name" value="Acyl_CoA_acyltransferase"/>
</dbReference>
<gene>
    <name evidence="2" type="ORF">SEMRO_307_G113210.1</name>
</gene>
<keyword evidence="3" id="KW-1185">Reference proteome</keyword>
<dbReference type="AlphaFoldDB" id="A0A9N8DSB8"/>
<dbReference type="EMBL" id="CAICTM010000306">
    <property type="protein sequence ID" value="CAB9507450.1"/>
    <property type="molecule type" value="Genomic_DNA"/>
</dbReference>
<accession>A0A9N8DSB8</accession>
<evidence type="ECO:0000313" key="3">
    <source>
        <dbReference type="Proteomes" id="UP001153069"/>
    </source>
</evidence>
<reference evidence="2" key="1">
    <citation type="submission" date="2020-06" db="EMBL/GenBank/DDBJ databases">
        <authorList>
            <consortium name="Plant Systems Biology data submission"/>
        </authorList>
    </citation>
    <scope>NUCLEOTIDE SEQUENCE</scope>
    <source>
        <strain evidence="2">D6</strain>
    </source>
</reference>
<feature type="domain" description="N-acetyltransferase" evidence="1">
    <location>
        <begin position="2"/>
        <end position="174"/>
    </location>
</feature>
<dbReference type="InterPro" id="IPR000182">
    <property type="entry name" value="GNAT_dom"/>
</dbReference>
<dbReference type="Pfam" id="PF00583">
    <property type="entry name" value="Acetyltransf_1"/>
    <property type="match status" value="1"/>
</dbReference>
<dbReference type="GO" id="GO:0016747">
    <property type="term" value="F:acyltransferase activity, transferring groups other than amino-acyl groups"/>
    <property type="evidence" value="ECO:0007669"/>
    <property type="project" value="InterPro"/>
</dbReference>
<dbReference type="Proteomes" id="UP001153069">
    <property type="component" value="Unassembled WGS sequence"/>
</dbReference>
<dbReference type="SUPFAM" id="SSF55729">
    <property type="entry name" value="Acyl-CoA N-acyltransferases (Nat)"/>
    <property type="match status" value="1"/>
</dbReference>